<keyword evidence="8" id="KW-1185">Reference proteome</keyword>
<evidence type="ECO:0000313" key="7">
    <source>
        <dbReference type="EMBL" id="BAH44090.1"/>
    </source>
</evidence>
<dbReference type="STRING" id="358681.BBR47_31130"/>
<dbReference type="EMBL" id="AP008955">
    <property type="protein sequence ID" value="BAH44090.1"/>
    <property type="molecule type" value="Genomic_DNA"/>
</dbReference>
<evidence type="ECO:0000256" key="5">
    <source>
        <dbReference type="ARBA" id="ARBA00023136"/>
    </source>
</evidence>
<dbReference type="GO" id="GO:0015171">
    <property type="term" value="F:amino acid transmembrane transporter activity"/>
    <property type="evidence" value="ECO:0007669"/>
    <property type="project" value="TreeGrafter"/>
</dbReference>
<gene>
    <name evidence="7" type="ordered locus">BBR47_31130</name>
</gene>
<proteinExistence type="predicted"/>
<dbReference type="HOGENOM" id="CLU_079569_3_2_9"/>
<feature type="transmembrane region" description="Helical" evidence="6">
    <location>
        <begin position="86"/>
        <end position="103"/>
    </location>
</feature>
<feature type="transmembrane region" description="Helical" evidence="6">
    <location>
        <begin position="52"/>
        <end position="80"/>
    </location>
</feature>
<keyword evidence="3 6" id="KW-0812">Transmembrane</keyword>
<dbReference type="PANTHER" id="PTHR30086:SF20">
    <property type="entry name" value="ARGININE EXPORTER PROTEIN ARGO-RELATED"/>
    <property type="match status" value="1"/>
</dbReference>
<evidence type="ECO:0000256" key="1">
    <source>
        <dbReference type="ARBA" id="ARBA00004651"/>
    </source>
</evidence>
<protein>
    <submittedName>
        <fullName evidence="7">Putative amino acid efflux protein</fullName>
    </submittedName>
</protein>
<keyword evidence="4 6" id="KW-1133">Transmembrane helix</keyword>
<dbReference type="eggNOG" id="COG1280">
    <property type="taxonomic scope" value="Bacteria"/>
</dbReference>
<feature type="transmembrane region" description="Helical" evidence="6">
    <location>
        <begin position="165"/>
        <end position="187"/>
    </location>
</feature>
<dbReference type="Pfam" id="PF01810">
    <property type="entry name" value="LysE"/>
    <property type="match status" value="1"/>
</dbReference>
<dbReference type="AlphaFoldDB" id="C0ZE81"/>
<dbReference type="PIRSF" id="PIRSF006324">
    <property type="entry name" value="LeuE"/>
    <property type="match status" value="1"/>
</dbReference>
<dbReference type="InterPro" id="IPR001123">
    <property type="entry name" value="LeuE-type"/>
</dbReference>
<comment type="subcellular location">
    <subcellularLocation>
        <location evidence="1">Cell membrane</location>
        <topology evidence="1">Multi-pass membrane protein</topology>
    </subcellularLocation>
</comment>
<evidence type="ECO:0000256" key="4">
    <source>
        <dbReference type="ARBA" id="ARBA00022989"/>
    </source>
</evidence>
<evidence type="ECO:0000256" key="3">
    <source>
        <dbReference type="ARBA" id="ARBA00022692"/>
    </source>
</evidence>
<accession>C0ZE81</accession>
<evidence type="ECO:0000256" key="6">
    <source>
        <dbReference type="SAM" id="Phobius"/>
    </source>
</evidence>
<keyword evidence="2" id="KW-1003">Cell membrane</keyword>
<dbReference type="KEGG" id="bbe:BBR47_31130"/>
<name>C0ZE81_BREBN</name>
<organism evidence="7 8">
    <name type="scientific">Brevibacillus brevis (strain 47 / JCM 6285 / NBRC 100599)</name>
    <dbReference type="NCBI Taxonomy" id="358681"/>
    <lineage>
        <taxon>Bacteria</taxon>
        <taxon>Bacillati</taxon>
        <taxon>Bacillota</taxon>
        <taxon>Bacilli</taxon>
        <taxon>Bacillales</taxon>
        <taxon>Paenibacillaceae</taxon>
        <taxon>Brevibacillus</taxon>
    </lineage>
</organism>
<evidence type="ECO:0000313" key="8">
    <source>
        <dbReference type="Proteomes" id="UP000001877"/>
    </source>
</evidence>
<feature type="transmembrane region" description="Helical" evidence="6">
    <location>
        <begin position="124"/>
        <end position="145"/>
    </location>
</feature>
<dbReference type="GO" id="GO:0005886">
    <property type="term" value="C:plasma membrane"/>
    <property type="evidence" value="ECO:0007669"/>
    <property type="project" value="UniProtKB-SubCell"/>
</dbReference>
<dbReference type="Proteomes" id="UP000001877">
    <property type="component" value="Chromosome"/>
</dbReference>
<keyword evidence="5 6" id="KW-0472">Membrane</keyword>
<evidence type="ECO:0000256" key="2">
    <source>
        <dbReference type="ARBA" id="ARBA00022475"/>
    </source>
</evidence>
<sequence>MLSKTGREICKVVSFGTFIAFLFVSLGMVCSPGPNMIYLISRTISQGRRAGVISLLGVILGFVIYMIATMLGLSALFITVPFVYESVKWVGAVYLLWLAWNAVKPGATSILKPDTLSIEPPKKLFLMGLMTNLLNPKIAILYVSLLPQFVDPARGSVLLQSAALGLTQIVVSFTINLLIVLVASRVAVWFGTRPTWLRVQRWLMASVLTGLAASLAFDRR</sequence>
<reference evidence="7 8" key="1">
    <citation type="submission" date="2005-03" db="EMBL/GenBank/DDBJ databases">
        <title>Brevibacillus brevis strain 47, complete genome.</title>
        <authorList>
            <person name="Hosoyama A."/>
            <person name="Yamada R."/>
            <person name="Hongo Y."/>
            <person name="Terui Y."/>
            <person name="Ankai A."/>
            <person name="Masuyama W."/>
            <person name="Sekiguchi M."/>
            <person name="Takeda T."/>
            <person name="Asano K."/>
            <person name="Ohji S."/>
            <person name="Ichikawa N."/>
            <person name="Narita S."/>
            <person name="Aoki N."/>
            <person name="Miura H."/>
            <person name="Matsushita S."/>
            <person name="Sekigawa T."/>
            <person name="Yamagata H."/>
            <person name="Yoshikawa H."/>
            <person name="Udaka S."/>
            <person name="Tanikawa S."/>
            <person name="Fujita N."/>
        </authorList>
    </citation>
    <scope>NUCLEOTIDE SEQUENCE [LARGE SCALE GENOMIC DNA]</scope>
    <source>
        <strain evidence="8">47 / JCM 6285 / NBRC 100599</strain>
    </source>
</reference>
<feature type="transmembrane region" description="Helical" evidence="6">
    <location>
        <begin position="12"/>
        <end position="31"/>
    </location>
</feature>
<dbReference type="PANTHER" id="PTHR30086">
    <property type="entry name" value="ARGININE EXPORTER PROTEIN ARGO"/>
    <property type="match status" value="1"/>
</dbReference>